<evidence type="ECO:0000256" key="6">
    <source>
        <dbReference type="ARBA" id="ARBA00051388"/>
    </source>
</evidence>
<evidence type="ECO:0000256" key="3">
    <source>
        <dbReference type="ARBA" id="ARBA00022630"/>
    </source>
</evidence>
<dbReference type="InterPro" id="IPR009100">
    <property type="entry name" value="AcylCoA_DH/oxidase_NM_dom_sf"/>
</dbReference>
<organism evidence="15 16">
    <name type="scientific">Marinobacter psychrophilus</name>
    <dbReference type="NCBI Taxonomy" id="330734"/>
    <lineage>
        <taxon>Bacteria</taxon>
        <taxon>Pseudomonadati</taxon>
        <taxon>Pseudomonadota</taxon>
        <taxon>Gammaproteobacteria</taxon>
        <taxon>Pseudomonadales</taxon>
        <taxon>Marinobacteraceae</taxon>
        <taxon>Marinobacter</taxon>
    </lineage>
</organism>
<keyword evidence="16" id="KW-1185">Reference proteome</keyword>
<evidence type="ECO:0000256" key="4">
    <source>
        <dbReference type="ARBA" id="ARBA00022827"/>
    </source>
</evidence>
<evidence type="ECO:0000256" key="9">
    <source>
        <dbReference type="ARBA" id="ARBA00069043"/>
    </source>
</evidence>
<dbReference type="Gene3D" id="2.40.110.10">
    <property type="entry name" value="Butyryl-CoA Dehydrogenase, subunit A, domain 2"/>
    <property type="match status" value="1"/>
</dbReference>
<dbReference type="InterPro" id="IPR036250">
    <property type="entry name" value="AcylCo_DH-like_C"/>
</dbReference>
<sequence length="599" mass="64810">MPDYKAPLRDIKFVMSELLNSDSHYANLEGAEDATPDMIDAIIQEGAKFAEQVLSPLNQSGDREGCTWSESGVKTPAGFKQAYSKFVEGGWPSLAADPSYGGQGLPSSLGIVMSEMNGTANWSWGMYPGLSHGAINTLEEHGTEDQKQTYLTKMISGEWTGTMCLTEAHCGSDLGTLRTKAEPNMDGSYSITGTKIFISAGEHDLTDNIVHIVLARLPGAPAGTKGISLFVVPKCLPAQDGSAGERNGLSCGSIEHKMGIHANATCLMNFDGAKGWLIGAENKGLNAMFTFMNVARIGTAIQGLGAAELGLQGSVAYAKDRLAMRALSGAKNPDSYADPIIVHPDVRRMLLTQKAIAEGARALIYMTAQKADIVQSGKTEEERKAADELLGFLTPIAKAFLTEIGYESASLGMQVFGGHGYVSEWGMEQNVRDARIGMIYEGTTGIQALDLLGRKVLMTQGESLKGFTKLVHTFCKENTDNEHMKPFVEPLAAINKEWGELTMKLGVSAMKNREEIGAASVDYLMYSGYAVFAYLWAQMAKIAQDKLAEGSTEELFYNAKLQTARFYFTRMLPRTRAHAVTMLAGADTLLDMPEEAFII</sequence>
<accession>A0A0H4I9B1</accession>
<dbReference type="RefSeq" id="WP_048389061.1">
    <property type="nucleotide sequence ID" value="NZ_CP011494.1"/>
</dbReference>
<evidence type="ECO:0000259" key="13">
    <source>
        <dbReference type="Pfam" id="PF02771"/>
    </source>
</evidence>
<dbReference type="Pfam" id="PF12806">
    <property type="entry name" value="Acyl-CoA_dh_C"/>
    <property type="match status" value="1"/>
</dbReference>
<dbReference type="Pfam" id="PF02771">
    <property type="entry name" value="Acyl-CoA_dh_N"/>
    <property type="match status" value="1"/>
</dbReference>
<evidence type="ECO:0000256" key="2">
    <source>
        <dbReference type="ARBA" id="ARBA00009347"/>
    </source>
</evidence>
<dbReference type="PATRIC" id="fig|330734.3.peg.2705"/>
<dbReference type="Gene3D" id="1.20.140.10">
    <property type="entry name" value="Butyryl-CoA Dehydrogenase, subunit A, domain 3"/>
    <property type="match status" value="1"/>
</dbReference>
<dbReference type="EC" id="1.3.99.41" evidence="8"/>
<evidence type="ECO:0000256" key="1">
    <source>
        <dbReference type="ARBA" id="ARBA00001974"/>
    </source>
</evidence>
<dbReference type="InterPro" id="IPR013786">
    <property type="entry name" value="AcylCoA_DH/ox_N"/>
</dbReference>
<dbReference type="FunFam" id="2.40.110.10:FF:000031">
    <property type="entry name" value="Acyl-CoA dehydrogenase, putative"/>
    <property type="match status" value="1"/>
</dbReference>
<dbReference type="Pfam" id="PF00441">
    <property type="entry name" value="Acyl-CoA_dh_1"/>
    <property type="match status" value="1"/>
</dbReference>
<evidence type="ECO:0000256" key="10">
    <source>
        <dbReference type="RuleBase" id="RU362125"/>
    </source>
</evidence>
<proteinExistence type="inferred from homology"/>
<dbReference type="SUPFAM" id="SSF56645">
    <property type="entry name" value="Acyl-CoA dehydrogenase NM domain-like"/>
    <property type="match status" value="1"/>
</dbReference>
<dbReference type="Pfam" id="PF02770">
    <property type="entry name" value="Acyl-CoA_dh_M"/>
    <property type="match status" value="1"/>
</dbReference>
<dbReference type="InterPro" id="IPR046373">
    <property type="entry name" value="Acyl-CoA_Oxase/DH_mid-dom_sf"/>
</dbReference>
<evidence type="ECO:0000256" key="5">
    <source>
        <dbReference type="ARBA" id="ARBA00023002"/>
    </source>
</evidence>
<evidence type="ECO:0000256" key="8">
    <source>
        <dbReference type="ARBA" id="ARBA00066694"/>
    </source>
</evidence>
<feature type="domain" description="Acetyl-CoA dehydrogenase-like C-terminal" evidence="14">
    <location>
        <begin position="467"/>
        <end position="593"/>
    </location>
</feature>
<evidence type="ECO:0000259" key="11">
    <source>
        <dbReference type="Pfam" id="PF00441"/>
    </source>
</evidence>
<feature type="domain" description="Acyl-CoA dehydrogenase/oxidase N-terminal" evidence="13">
    <location>
        <begin position="44"/>
        <end position="158"/>
    </location>
</feature>
<evidence type="ECO:0000259" key="14">
    <source>
        <dbReference type="Pfam" id="PF12806"/>
    </source>
</evidence>
<evidence type="ECO:0000259" key="12">
    <source>
        <dbReference type="Pfam" id="PF02770"/>
    </source>
</evidence>
<evidence type="ECO:0000256" key="7">
    <source>
        <dbReference type="ARBA" id="ARBA00058683"/>
    </source>
</evidence>
<dbReference type="Gene3D" id="1.10.540.10">
    <property type="entry name" value="Acyl-CoA dehydrogenase/oxidase, N-terminal domain"/>
    <property type="match status" value="1"/>
</dbReference>
<dbReference type="InterPro" id="IPR052166">
    <property type="entry name" value="Diverse_Acyl-CoA_DH"/>
</dbReference>
<reference evidence="15 16" key="1">
    <citation type="submission" date="2015-05" db="EMBL/GenBank/DDBJ databases">
        <title>Complete genome of Marinobacter psychrophilus strain 20041T isolated from sea-ice of the Canadian Basin.</title>
        <authorList>
            <person name="Song L."/>
            <person name="Ren L."/>
            <person name="Yu Y."/>
            <person name="Wang X."/>
        </authorList>
    </citation>
    <scope>NUCLEOTIDE SEQUENCE [LARGE SCALE GENOMIC DNA]</scope>
    <source>
        <strain evidence="15 16">20041</strain>
    </source>
</reference>
<dbReference type="GO" id="GO:0016627">
    <property type="term" value="F:oxidoreductase activity, acting on the CH-CH group of donors"/>
    <property type="evidence" value="ECO:0007669"/>
    <property type="project" value="InterPro"/>
</dbReference>
<dbReference type="SUPFAM" id="SSF47203">
    <property type="entry name" value="Acyl-CoA dehydrogenase C-terminal domain-like"/>
    <property type="match status" value="1"/>
</dbReference>
<dbReference type="PANTHER" id="PTHR42803:SF1">
    <property type="entry name" value="BROAD-SPECIFICITY LINEAR ACYL-COA DEHYDROGENASE FADE5"/>
    <property type="match status" value="1"/>
</dbReference>
<keyword evidence="3 10" id="KW-0285">Flavoprotein</keyword>
<dbReference type="EMBL" id="CP011494">
    <property type="protein sequence ID" value="AKO54358.1"/>
    <property type="molecule type" value="Genomic_DNA"/>
</dbReference>
<evidence type="ECO:0000313" key="16">
    <source>
        <dbReference type="Proteomes" id="UP000036406"/>
    </source>
</evidence>
<dbReference type="AlphaFoldDB" id="A0A0H4I9B1"/>
<dbReference type="Proteomes" id="UP000036406">
    <property type="component" value="Chromosome"/>
</dbReference>
<dbReference type="InterPro" id="IPR009075">
    <property type="entry name" value="AcylCo_DH/oxidase_C"/>
</dbReference>
<keyword evidence="4 10" id="KW-0274">FAD</keyword>
<dbReference type="GO" id="GO:0050660">
    <property type="term" value="F:flavin adenine dinucleotide binding"/>
    <property type="evidence" value="ECO:0007669"/>
    <property type="project" value="InterPro"/>
</dbReference>
<comment type="function">
    <text evidence="7">Involved in the assimilation of dimethylsulphoniopropionate (DMSP), an important compound in the fixation of carbon in marine phytoplankton, by mediating the conversion of 3-(methylthio)propanoyl-CoA (MMPA-CoA) to 3-(methylthio)acryloyl-CoA (MTA-CoA).</text>
</comment>
<feature type="domain" description="Acyl-CoA oxidase/dehydrogenase middle" evidence="12">
    <location>
        <begin position="163"/>
        <end position="271"/>
    </location>
</feature>
<keyword evidence="5 10" id="KW-0560">Oxidoreductase</keyword>
<gene>
    <name evidence="15" type="ORF">ABA45_12920</name>
</gene>
<dbReference type="InterPro" id="IPR037069">
    <property type="entry name" value="AcylCoA_DH/ox_N_sf"/>
</dbReference>
<evidence type="ECO:0000313" key="15">
    <source>
        <dbReference type="EMBL" id="AKO54358.1"/>
    </source>
</evidence>
<dbReference type="PANTHER" id="PTHR42803">
    <property type="entry name" value="ACYL-COA DEHYDROGENASE"/>
    <property type="match status" value="1"/>
</dbReference>
<dbReference type="KEGG" id="mpq:ABA45_12920"/>
<protein>
    <recommendedName>
        <fullName evidence="9">3-methylmercaptopropionyl-CoA dehydrogenase</fullName>
        <ecNumber evidence="8">1.3.99.41</ecNumber>
    </recommendedName>
</protein>
<comment type="cofactor">
    <cofactor evidence="1 10">
        <name>FAD</name>
        <dbReference type="ChEBI" id="CHEBI:57692"/>
    </cofactor>
</comment>
<dbReference type="InterPro" id="IPR025878">
    <property type="entry name" value="Acyl-CoA_dh-like_C_dom"/>
</dbReference>
<feature type="domain" description="Acyl-CoA dehydrogenase/oxidase C-terminal" evidence="11">
    <location>
        <begin position="282"/>
        <end position="450"/>
    </location>
</feature>
<dbReference type="STRING" id="330734.ABA45_12920"/>
<name>A0A0H4I9B1_9GAMM</name>
<dbReference type="InterPro" id="IPR006091">
    <property type="entry name" value="Acyl-CoA_Oxase/DH_mid-dom"/>
</dbReference>
<comment type="similarity">
    <text evidence="2 10">Belongs to the acyl-CoA dehydrogenase family.</text>
</comment>
<comment type="catalytic activity">
    <reaction evidence="6">
        <text>3-(methylsulfanyl)propanoyl-CoA + oxidized [electron-transfer flavoprotein] + H(+) = 3-(methylsulfanyl)acryloyl-CoA + reduced [electron-transfer flavoprotein]</text>
        <dbReference type="Rhea" id="RHEA:52612"/>
        <dbReference type="Rhea" id="RHEA-COMP:10685"/>
        <dbReference type="Rhea" id="RHEA-COMP:10686"/>
        <dbReference type="ChEBI" id="CHEBI:15378"/>
        <dbReference type="ChEBI" id="CHEBI:57692"/>
        <dbReference type="ChEBI" id="CHEBI:58307"/>
        <dbReference type="ChEBI" id="CHEBI:82815"/>
        <dbReference type="ChEBI" id="CHEBI:84994"/>
        <dbReference type="EC" id="1.3.99.41"/>
    </reaction>
    <physiologicalReaction direction="left-to-right" evidence="6">
        <dbReference type="Rhea" id="RHEA:52613"/>
    </physiologicalReaction>
</comment>